<evidence type="ECO:0000256" key="1">
    <source>
        <dbReference type="SAM" id="MobiDB-lite"/>
    </source>
</evidence>
<reference evidence="2 3" key="1">
    <citation type="journal article" date="2019" name="Int. J. Syst. Evol. Microbiol.">
        <title>The Global Catalogue of Microorganisms (GCM) 10K type strain sequencing project: providing services to taxonomists for standard genome sequencing and annotation.</title>
        <authorList>
            <consortium name="The Broad Institute Genomics Platform"/>
            <consortium name="The Broad Institute Genome Sequencing Center for Infectious Disease"/>
            <person name="Wu L."/>
            <person name="Ma J."/>
        </authorList>
    </citation>
    <scope>NUCLEOTIDE SEQUENCE [LARGE SCALE GENOMIC DNA]</scope>
    <source>
        <strain evidence="2 3">CGMCC 1.10387</strain>
    </source>
</reference>
<gene>
    <name evidence="2" type="ORF">ACFSAS_08980</name>
</gene>
<dbReference type="EMBL" id="JBHUDP010000002">
    <property type="protein sequence ID" value="MFD1685742.1"/>
    <property type="molecule type" value="Genomic_DNA"/>
</dbReference>
<name>A0ABD6DWU0_9EURY</name>
<comment type="caution">
    <text evidence="2">The sequence shown here is derived from an EMBL/GenBank/DDBJ whole genome shotgun (WGS) entry which is preliminary data.</text>
</comment>
<feature type="region of interest" description="Disordered" evidence="1">
    <location>
        <begin position="361"/>
        <end position="401"/>
    </location>
</feature>
<sequence length="444" mass="46641">MVSGRVTDPDGEGVAGVTLELYPFGNGADAEPLQTRTESDGTFRFEALAEAAAREEYVVEPDETVLIARDGDWFWTTSGDFESASTSALEITLRNQLLFGPEVAADGNDQRDELSLMTCWRQIDGTGIETLFLEVTNVRGAVDREPFEILTDSTDLDTGAFSVTVPRGEVRINFGPQTEFDDDSPPAKVLALETGSENPELADWHPIRTGVPLFGIGSGYLDVSSSDPSADSGPETVVEGVGRIVHGLPGIGTVLSVVDTVGFAVGKQLRREASLGDADVGFPDPTDPDELATVADPNTHTSALLGWNAPEETLSNTGAGSVVMMVPMALKGDGSPRAAAHAEWLHTTGRVTFGEVFELTPARPDGTSVDESVSTAEEGESVSTAEEGESANGDRATVDDYAGEDGVVDTGGLFDAAEDFGAGEIGAETLVEVATSYRPSLPFG</sequence>
<dbReference type="RefSeq" id="WP_256306183.1">
    <property type="nucleotide sequence ID" value="NZ_JANHAW010000001.1"/>
</dbReference>
<proteinExistence type="predicted"/>
<keyword evidence="3" id="KW-1185">Reference proteome</keyword>
<protein>
    <submittedName>
        <fullName evidence="2">Carboxypeptidase-like regulatory domain-containing protein</fullName>
    </submittedName>
</protein>
<dbReference type="SUPFAM" id="SSF49464">
    <property type="entry name" value="Carboxypeptidase regulatory domain-like"/>
    <property type="match status" value="1"/>
</dbReference>
<dbReference type="Proteomes" id="UP001597092">
    <property type="component" value="Unassembled WGS sequence"/>
</dbReference>
<evidence type="ECO:0000313" key="3">
    <source>
        <dbReference type="Proteomes" id="UP001597092"/>
    </source>
</evidence>
<dbReference type="AlphaFoldDB" id="A0ABD6DWU0"/>
<organism evidence="2 3">
    <name type="scientific">Halobellus litoreus</name>
    <dbReference type="NCBI Taxonomy" id="755310"/>
    <lineage>
        <taxon>Archaea</taxon>
        <taxon>Methanobacteriati</taxon>
        <taxon>Methanobacteriota</taxon>
        <taxon>Stenosarchaea group</taxon>
        <taxon>Halobacteria</taxon>
        <taxon>Halobacteriales</taxon>
        <taxon>Haloferacaceae</taxon>
        <taxon>Halobellus</taxon>
    </lineage>
</organism>
<dbReference type="InterPro" id="IPR008969">
    <property type="entry name" value="CarboxyPept-like_regulatory"/>
</dbReference>
<accession>A0ABD6DWU0</accession>
<evidence type="ECO:0000313" key="2">
    <source>
        <dbReference type="EMBL" id="MFD1685742.1"/>
    </source>
</evidence>